<name>A0ABZ0ZRW5_9ACTN</name>
<evidence type="ECO:0000313" key="1">
    <source>
        <dbReference type="EMBL" id="WQQ26820.1"/>
    </source>
</evidence>
<evidence type="ECO:0008006" key="3">
    <source>
        <dbReference type="Google" id="ProtNLM"/>
    </source>
</evidence>
<keyword evidence="2" id="KW-1185">Reference proteome</keyword>
<accession>A0ABZ0ZRW5</accession>
<dbReference type="SUPFAM" id="SSF53474">
    <property type="entry name" value="alpha/beta-Hydrolases"/>
    <property type="match status" value="1"/>
</dbReference>
<dbReference type="EMBL" id="CP141059">
    <property type="protein sequence ID" value="WQQ26820.1"/>
    <property type="molecule type" value="Genomic_DNA"/>
</dbReference>
<dbReference type="InterPro" id="IPR029058">
    <property type="entry name" value="AB_hydrolase_fold"/>
</dbReference>
<protein>
    <recommendedName>
        <fullName evidence="3">Alpha/beta hydrolase</fullName>
    </recommendedName>
</protein>
<dbReference type="Proteomes" id="UP001327225">
    <property type="component" value="Chromosome"/>
</dbReference>
<reference evidence="2" key="1">
    <citation type="submission" date="2023-12" db="EMBL/GenBank/DDBJ databases">
        <title>Novel species in genus Nocardioides.</title>
        <authorList>
            <person name="Zhou H."/>
        </authorList>
    </citation>
    <scope>NUCLEOTIDE SEQUENCE [LARGE SCALE GENOMIC DNA]</scope>
    <source>
        <strain evidence="2">HM61</strain>
    </source>
</reference>
<evidence type="ECO:0000313" key="2">
    <source>
        <dbReference type="Proteomes" id="UP001327225"/>
    </source>
</evidence>
<proteinExistence type="predicted"/>
<gene>
    <name evidence="1" type="ORF">SHK19_00975</name>
</gene>
<organism evidence="1 2">
    <name type="scientific">Nocardioides bizhenqiangii</name>
    <dbReference type="NCBI Taxonomy" id="3095076"/>
    <lineage>
        <taxon>Bacteria</taxon>
        <taxon>Bacillati</taxon>
        <taxon>Actinomycetota</taxon>
        <taxon>Actinomycetes</taxon>
        <taxon>Propionibacteriales</taxon>
        <taxon>Nocardioidaceae</taxon>
        <taxon>Nocardioides</taxon>
    </lineage>
</organism>
<dbReference type="Gene3D" id="3.40.50.1820">
    <property type="entry name" value="alpha/beta hydrolase"/>
    <property type="match status" value="1"/>
</dbReference>
<sequence length="275" mass="29910">MQATDAGLRQVAAAAALQPTATDPPTVTGTIDAADTLAAARTVLSQAAVEPPQNSINASVLRAVTTAAGLLAKELASVALGEDTADLVEDRQRVESGTGPHPPSTIVHGTGAYVGTWWTPRGDFHEFIRGTINPDLYSNGQYFQWSGKYSARHRDVAAQRLLDWAAPYDGRIRRLFAHSYGGVIALRALGLGLKVEDLVLLSTPAERVETNWSAAGRIRSLRIHVDLVLLTARRRQIFDLPVAEFHLPKWFVGHSDSRAVDVWQQHDVARILELT</sequence>
<dbReference type="RefSeq" id="WP_322937592.1">
    <property type="nucleotide sequence ID" value="NZ_CP141059.1"/>
</dbReference>